<evidence type="ECO:0000256" key="7">
    <source>
        <dbReference type="ARBA" id="ARBA00022723"/>
    </source>
</evidence>
<dbReference type="InterPro" id="IPR002401">
    <property type="entry name" value="Cyt_P450_E_grp-I"/>
</dbReference>
<keyword evidence="13" id="KW-0472">Membrane</keyword>
<name>A0A653BKR4_CALMS</name>
<dbReference type="PANTHER" id="PTHR24291">
    <property type="entry name" value="CYTOCHROME P450 FAMILY 4"/>
    <property type="match status" value="1"/>
</dbReference>
<dbReference type="PROSITE" id="PS00086">
    <property type="entry name" value="CYTOCHROME_P450"/>
    <property type="match status" value="1"/>
</dbReference>
<dbReference type="GO" id="GO:0005506">
    <property type="term" value="F:iron ion binding"/>
    <property type="evidence" value="ECO:0007669"/>
    <property type="project" value="InterPro"/>
</dbReference>
<evidence type="ECO:0008006" key="18">
    <source>
        <dbReference type="Google" id="ProtNLM"/>
    </source>
</evidence>
<keyword evidence="10 15" id="KW-0560">Oxidoreductase</keyword>
<dbReference type="InterPro" id="IPR017972">
    <property type="entry name" value="Cyt_P450_CS"/>
</dbReference>
<keyword evidence="6 14" id="KW-0349">Heme</keyword>
<keyword evidence="8" id="KW-0256">Endoplasmic reticulum</keyword>
<evidence type="ECO:0000256" key="13">
    <source>
        <dbReference type="ARBA" id="ARBA00023136"/>
    </source>
</evidence>
<dbReference type="EMBL" id="CAACVG010001721">
    <property type="protein sequence ID" value="VEN35566.1"/>
    <property type="molecule type" value="Genomic_DNA"/>
</dbReference>
<dbReference type="GO" id="GO:0020037">
    <property type="term" value="F:heme binding"/>
    <property type="evidence" value="ECO:0007669"/>
    <property type="project" value="InterPro"/>
</dbReference>
<dbReference type="GO" id="GO:0005789">
    <property type="term" value="C:endoplasmic reticulum membrane"/>
    <property type="evidence" value="ECO:0007669"/>
    <property type="project" value="UniProtKB-SubCell"/>
</dbReference>
<evidence type="ECO:0000256" key="2">
    <source>
        <dbReference type="ARBA" id="ARBA00003690"/>
    </source>
</evidence>
<evidence type="ECO:0000256" key="6">
    <source>
        <dbReference type="ARBA" id="ARBA00022617"/>
    </source>
</evidence>
<accession>A0A653BKR4</accession>
<dbReference type="SUPFAM" id="SSF48264">
    <property type="entry name" value="Cytochrome P450"/>
    <property type="match status" value="1"/>
</dbReference>
<evidence type="ECO:0000256" key="5">
    <source>
        <dbReference type="ARBA" id="ARBA00010617"/>
    </source>
</evidence>
<protein>
    <recommendedName>
        <fullName evidence="18">Cytochrome P450</fullName>
    </recommendedName>
</protein>
<dbReference type="GO" id="GO:0004497">
    <property type="term" value="F:monooxygenase activity"/>
    <property type="evidence" value="ECO:0007669"/>
    <property type="project" value="UniProtKB-KW"/>
</dbReference>
<evidence type="ECO:0000313" key="16">
    <source>
        <dbReference type="EMBL" id="VEN35566.1"/>
    </source>
</evidence>
<keyword evidence="7 14" id="KW-0479">Metal-binding</keyword>
<dbReference type="GO" id="GO:0016705">
    <property type="term" value="F:oxidoreductase activity, acting on paired donors, with incorporation or reduction of molecular oxygen"/>
    <property type="evidence" value="ECO:0007669"/>
    <property type="project" value="InterPro"/>
</dbReference>
<comment type="function">
    <text evidence="2">May be involved in the metabolism of insect hormones and in the breakdown of synthetic insecticides.</text>
</comment>
<dbReference type="InterPro" id="IPR050196">
    <property type="entry name" value="Cytochrome_P450_Monoox"/>
</dbReference>
<keyword evidence="17" id="KW-1185">Reference proteome</keyword>
<dbReference type="InterPro" id="IPR001128">
    <property type="entry name" value="Cyt_P450"/>
</dbReference>
<dbReference type="OrthoDB" id="1470350at2759"/>
<organism evidence="16 17">
    <name type="scientific">Callosobruchus maculatus</name>
    <name type="common">Southern cowpea weevil</name>
    <name type="synonym">Pulse bruchid</name>
    <dbReference type="NCBI Taxonomy" id="64391"/>
    <lineage>
        <taxon>Eukaryota</taxon>
        <taxon>Metazoa</taxon>
        <taxon>Ecdysozoa</taxon>
        <taxon>Arthropoda</taxon>
        <taxon>Hexapoda</taxon>
        <taxon>Insecta</taxon>
        <taxon>Pterygota</taxon>
        <taxon>Neoptera</taxon>
        <taxon>Endopterygota</taxon>
        <taxon>Coleoptera</taxon>
        <taxon>Polyphaga</taxon>
        <taxon>Cucujiformia</taxon>
        <taxon>Chrysomeloidea</taxon>
        <taxon>Chrysomelidae</taxon>
        <taxon>Bruchinae</taxon>
        <taxon>Bruchini</taxon>
        <taxon>Callosobruchus</taxon>
    </lineage>
</organism>
<dbReference type="Proteomes" id="UP000410492">
    <property type="component" value="Unassembled WGS sequence"/>
</dbReference>
<dbReference type="AlphaFoldDB" id="A0A653BKR4"/>
<dbReference type="Gene3D" id="1.10.630.10">
    <property type="entry name" value="Cytochrome P450"/>
    <property type="match status" value="1"/>
</dbReference>
<evidence type="ECO:0000256" key="10">
    <source>
        <dbReference type="ARBA" id="ARBA00023002"/>
    </source>
</evidence>
<evidence type="ECO:0000256" key="8">
    <source>
        <dbReference type="ARBA" id="ARBA00022824"/>
    </source>
</evidence>
<keyword evidence="9" id="KW-0492">Microsome</keyword>
<evidence type="ECO:0000256" key="12">
    <source>
        <dbReference type="ARBA" id="ARBA00023033"/>
    </source>
</evidence>
<evidence type="ECO:0000313" key="17">
    <source>
        <dbReference type="Proteomes" id="UP000410492"/>
    </source>
</evidence>
<dbReference type="PANTHER" id="PTHR24291:SF189">
    <property type="entry name" value="CYTOCHROME P450 4C3-RELATED"/>
    <property type="match status" value="1"/>
</dbReference>
<evidence type="ECO:0000256" key="11">
    <source>
        <dbReference type="ARBA" id="ARBA00023004"/>
    </source>
</evidence>
<evidence type="ECO:0000256" key="1">
    <source>
        <dbReference type="ARBA" id="ARBA00001971"/>
    </source>
</evidence>
<keyword evidence="12 15" id="KW-0503">Monooxygenase</keyword>
<comment type="cofactor">
    <cofactor evidence="1 14">
        <name>heme</name>
        <dbReference type="ChEBI" id="CHEBI:30413"/>
    </cofactor>
</comment>
<keyword evidence="11 14" id="KW-0408">Iron</keyword>
<comment type="subcellular location">
    <subcellularLocation>
        <location evidence="4">Endoplasmic reticulum membrane</location>
        <topology evidence="4">Peripheral membrane protein</topology>
    </subcellularLocation>
    <subcellularLocation>
        <location evidence="3">Microsome membrane</location>
        <topology evidence="3">Peripheral membrane protein</topology>
    </subcellularLocation>
</comment>
<proteinExistence type="inferred from homology"/>
<dbReference type="InterPro" id="IPR036396">
    <property type="entry name" value="Cyt_P450_sf"/>
</dbReference>
<dbReference type="PRINTS" id="PR00385">
    <property type="entry name" value="P450"/>
</dbReference>
<sequence>MWIIFAQQPWEFHMNVQTTNDDVGKTIHRMTEILGRKIFMIRYQFSLIWNLSADKRAYVLGAKSLRNMCDTVVSKRMKEYEKMQQNNISEDHVIEDGFRTKSKVMLDLLIKHSDLTEKDLKDEVSTVIFGGTDTTSNATVYTLLMLGLYPDVQQRVYEEVMDVIGPENSVETEHLLKLEYTERVIKESMRLFPVVSIVSRYVAEDVEIGDYVAPAGITIGFPIIHIHRSANYWKDPMKFDPDRFLPENIAKRHPLSYMPFSSGIRSCIGWKYAMMNMLTLTARIIREFTVFTAYKSLEEIEVQLEIFTKIKNGPKIWFETRS</sequence>
<evidence type="ECO:0000256" key="15">
    <source>
        <dbReference type="RuleBase" id="RU000461"/>
    </source>
</evidence>
<dbReference type="Pfam" id="PF00067">
    <property type="entry name" value="p450"/>
    <property type="match status" value="1"/>
</dbReference>
<evidence type="ECO:0000256" key="9">
    <source>
        <dbReference type="ARBA" id="ARBA00022848"/>
    </source>
</evidence>
<dbReference type="PRINTS" id="PR00463">
    <property type="entry name" value="EP450I"/>
</dbReference>
<feature type="binding site" description="axial binding residue" evidence="14">
    <location>
        <position position="267"/>
    </location>
    <ligand>
        <name>heme</name>
        <dbReference type="ChEBI" id="CHEBI:30413"/>
    </ligand>
    <ligandPart>
        <name>Fe</name>
        <dbReference type="ChEBI" id="CHEBI:18248"/>
    </ligandPart>
</feature>
<evidence type="ECO:0000256" key="3">
    <source>
        <dbReference type="ARBA" id="ARBA00004174"/>
    </source>
</evidence>
<gene>
    <name evidence="16" type="ORF">CALMAC_LOCUS1455</name>
</gene>
<comment type="similarity">
    <text evidence="5 15">Belongs to the cytochrome P450 family.</text>
</comment>
<evidence type="ECO:0000256" key="14">
    <source>
        <dbReference type="PIRSR" id="PIRSR602401-1"/>
    </source>
</evidence>
<reference evidence="16 17" key="1">
    <citation type="submission" date="2019-01" db="EMBL/GenBank/DDBJ databases">
        <authorList>
            <person name="Sayadi A."/>
        </authorList>
    </citation>
    <scope>NUCLEOTIDE SEQUENCE [LARGE SCALE GENOMIC DNA]</scope>
</reference>
<evidence type="ECO:0000256" key="4">
    <source>
        <dbReference type="ARBA" id="ARBA00004406"/>
    </source>
</evidence>